<dbReference type="InterPro" id="IPR052161">
    <property type="entry name" value="Mycobact_Acyl-CoA_DH"/>
</dbReference>
<comment type="cofactor">
    <cofactor evidence="1 6">
        <name>FAD</name>
        <dbReference type="ChEBI" id="CHEBI:57692"/>
    </cofactor>
</comment>
<dbReference type="Pfam" id="PF00441">
    <property type="entry name" value="Acyl-CoA_dh_1"/>
    <property type="match status" value="1"/>
</dbReference>
<evidence type="ECO:0000259" key="8">
    <source>
        <dbReference type="Pfam" id="PF02770"/>
    </source>
</evidence>
<keyword evidence="3 6" id="KW-0285">Flavoprotein</keyword>
<evidence type="ECO:0000256" key="1">
    <source>
        <dbReference type="ARBA" id="ARBA00001974"/>
    </source>
</evidence>
<evidence type="ECO:0000259" key="7">
    <source>
        <dbReference type="Pfam" id="PF00441"/>
    </source>
</evidence>
<evidence type="ECO:0000256" key="5">
    <source>
        <dbReference type="ARBA" id="ARBA00023002"/>
    </source>
</evidence>
<evidence type="ECO:0000256" key="3">
    <source>
        <dbReference type="ARBA" id="ARBA00022630"/>
    </source>
</evidence>
<comment type="caution">
    <text evidence="10">The sequence shown here is derived from an EMBL/GenBank/DDBJ whole genome shotgun (WGS) entry which is preliminary data.</text>
</comment>
<accession>A0ABU7MP70</accession>
<gene>
    <name evidence="10" type="ORF">V1Y59_02305</name>
</gene>
<feature type="domain" description="Acyl-CoA oxidase/dehydrogenase middle" evidence="8">
    <location>
        <begin position="127"/>
        <end position="219"/>
    </location>
</feature>
<comment type="similarity">
    <text evidence="2 6">Belongs to the acyl-CoA dehydrogenase family.</text>
</comment>
<reference evidence="10 11" key="1">
    <citation type="submission" date="2024-01" db="EMBL/GenBank/DDBJ databases">
        <title>Draft genome sequence of Gordonia sp. PKS22-38.</title>
        <authorList>
            <person name="Suphannarot A."/>
            <person name="Mingma R."/>
        </authorList>
    </citation>
    <scope>NUCLEOTIDE SEQUENCE [LARGE SCALE GENOMIC DNA]</scope>
    <source>
        <strain evidence="10 11">PKS22-38</strain>
    </source>
</reference>
<dbReference type="InterPro" id="IPR036250">
    <property type="entry name" value="AcylCo_DH-like_C"/>
</dbReference>
<evidence type="ECO:0000313" key="11">
    <source>
        <dbReference type="Proteomes" id="UP001335729"/>
    </source>
</evidence>
<dbReference type="Gene3D" id="1.20.140.10">
    <property type="entry name" value="Butyryl-CoA Dehydrogenase, subunit A, domain 3"/>
    <property type="match status" value="1"/>
</dbReference>
<dbReference type="PANTHER" id="PTHR43292:SF3">
    <property type="entry name" value="ACYL-COA DEHYDROGENASE FADE29"/>
    <property type="match status" value="1"/>
</dbReference>
<sequence length="411" mass="44265">MDMTWSDADNAFRDEVREFMEANLTPDLRAAGRLRTSVYADHEASMKWQAILHERGWAAPAWPVEYGGCDWSLGQHYIFSRESILAGAPALSPMGIRMVSHAIMAFGTQEQKDFFLPGILDGSVFFCQGYSEPEAGSDLASLSMAAVDDGDDFVVTGSKIWTTHAAEANWIFCLVRTSRQERKQQGITFLLIDMTSPGIEVQPLVMASGEQVQAQVFFDGVRVPKANVLGKVDEGWTVAKYLLIFERGGGAAAPALQVMTENIAERAGAMTGPSGVPLIEEPAFAAKLADARVRAKILEVLEYRALAAMSSGGDAGSLASMLKILGTELSQKITELDLEAAGVHGRVYQPHAAAPGGPINRYEPPADGYVSGEAWQAVAPLMYMNDRAGSIYAGSNEIQRNILAKATLGLG</sequence>
<evidence type="ECO:0000259" key="9">
    <source>
        <dbReference type="Pfam" id="PF02771"/>
    </source>
</evidence>
<evidence type="ECO:0000256" key="4">
    <source>
        <dbReference type="ARBA" id="ARBA00022827"/>
    </source>
</evidence>
<dbReference type="SUPFAM" id="SSF56645">
    <property type="entry name" value="Acyl-CoA dehydrogenase NM domain-like"/>
    <property type="match status" value="1"/>
</dbReference>
<evidence type="ECO:0000256" key="2">
    <source>
        <dbReference type="ARBA" id="ARBA00009347"/>
    </source>
</evidence>
<dbReference type="SUPFAM" id="SSF47203">
    <property type="entry name" value="Acyl-CoA dehydrogenase C-terminal domain-like"/>
    <property type="match status" value="1"/>
</dbReference>
<dbReference type="Pfam" id="PF02771">
    <property type="entry name" value="Acyl-CoA_dh_N"/>
    <property type="match status" value="1"/>
</dbReference>
<dbReference type="InterPro" id="IPR013786">
    <property type="entry name" value="AcylCoA_DH/ox_N"/>
</dbReference>
<dbReference type="Pfam" id="PF02770">
    <property type="entry name" value="Acyl-CoA_dh_M"/>
    <property type="match status" value="1"/>
</dbReference>
<proteinExistence type="inferred from homology"/>
<dbReference type="InterPro" id="IPR009100">
    <property type="entry name" value="AcylCoA_DH/oxidase_NM_dom_sf"/>
</dbReference>
<dbReference type="Gene3D" id="1.10.540.10">
    <property type="entry name" value="Acyl-CoA dehydrogenase/oxidase, N-terminal domain"/>
    <property type="match status" value="1"/>
</dbReference>
<organism evidence="10 11">
    <name type="scientific">Gordonia prachuapensis</name>
    <dbReference type="NCBI Taxonomy" id="3115651"/>
    <lineage>
        <taxon>Bacteria</taxon>
        <taxon>Bacillati</taxon>
        <taxon>Actinomycetota</taxon>
        <taxon>Actinomycetes</taxon>
        <taxon>Mycobacteriales</taxon>
        <taxon>Gordoniaceae</taxon>
        <taxon>Gordonia</taxon>
    </lineage>
</organism>
<dbReference type="EMBL" id="JAZDUE010000001">
    <property type="protein sequence ID" value="MEE4021896.1"/>
    <property type="molecule type" value="Genomic_DNA"/>
</dbReference>
<dbReference type="InterPro" id="IPR037069">
    <property type="entry name" value="AcylCoA_DH/ox_N_sf"/>
</dbReference>
<dbReference type="PANTHER" id="PTHR43292">
    <property type="entry name" value="ACYL-COA DEHYDROGENASE"/>
    <property type="match status" value="1"/>
</dbReference>
<protein>
    <submittedName>
        <fullName evidence="10">Acyl-CoA dehydrogenase family protein</fullName>
    </submittedName>
</protein>
<dbReference type="Gene3D" id="2.40.110.10">
    <property type="entry name" value="Butyryl-CoA Dehydrogenase, subunit A, domain 2"/>
    <property type="match status" value="1"/>
</dbReference>
<dbReference type="InterPro" id="IPR009075">
    <property type="entry name" value="AcylCo_DH/oxidase_C"/>
</dbReference>
<feature type="domain" description="Acyl-CoA dehydrogenase/oxidase N-terminal" evidence="9">
    <location>
        <begin position="7"/>
        <end position="122"/>
    </location>
</feature>
<evidence type="ECO:0000256" key="6">
    <source>
        <dbReference type="RuleBase" id="RU362125"/>
    </source>
</evidence>
<keyword evidence="11" id="KW-1185">Reference proteome</keyword>
<dbReference type="InterPro" id="IPR006091">
    <property type="entry name" value="Acyl-CoA_Oxase/DH_mid-dom"/>
</dbReference>
<dbReference type="InterPro" id="IPR046373">
    <property type="entry name" value="Acyl-CoA_Oxase/DH_mid-dom_sf"/>
</dbReference>
<evidence type="ECO:0000313" key="10">
    <source>
        <dbReference type="EMBL" id="MEE4021896.1"/>
    </source>
</evidence>
<feature type="domain" description="Acyl-CoA dehydrogenase/oxidase C-terminal" evidence="7">
    <location>
        <begin position="233"/>
        <end position="407"/>
    </location>
</feature>
<dbReference type="RefSeq" id="WP_330503194.1">
    <property type="nucleotide sequence ID" value="NZ_JAZDUE010000001.1"/>
</dbReference>
<dbReference type="Proteomes" id="UP001335729">
    <property type="component" value="Unassembled WGS sequence"/>
</dbReference>
<keyword evidence="4 6" id="KW-0274">FAD</keyword>
<name>A0ABU7MP70_9ACTN</name>
<keyword evidence="5 6" id="KW-0560">Oxidoreductase</keyword>